<keyword evidence="1" id="KW-0614">Plasmid</keyword>
<proteinExistence type="predicted"/>
<protein>
    <submittedName>
        <fullName evidence="1">Uncharacterized protein</fullName>
    </submittedName>
</protein>
<dbReference type="Proteomes" id="UP000204551">
    <property type="component" value="Plasmid pSMS7"/>
</dbReference>
<dbReference type="RefSeq" id="WP_157731006.1">
    <property type="nucleotide sequence ID" value="NZ_CP022516.1"/>
</dbReference>
<organism evidence="1 2">
    <name type="scientific">Arenibacter algicola</name>
    <dbReference type="NCBI Taxonomy" id="616991"/>
    <lineage>
        <taxon>Bacteria</taxon>
        <taxon>Pseudomonadati</taxon>
        <taxon>Bacteroidota</taxon>
        <taxon>Flavobacteriia</taxon>
        <taxon>Flavobacteriales</taxon>
        <taxon>Flavobacteriaceae</taxon>
        <taxon>Arenibacter</taxon>
    </lineage>
</organism>
<geneLocation type="plasmid" evidence="2">
    <name>psms7</name>
</geneLocation>
<dbReference type="EMBL" id="CP022516">
    <property type="protein sequence ID" value="ASO08373.1"/>
    <property type="molecule type" value="Genomic_DNA"/>
</dbReference>
<name>A0A221V479_9FLAO</name>
<dbReference type="KEGG" id="aalg:AREALGSMS7_04998"/>
<accession>A0A221V479</accession>
<gene>
    <name evidence="1" type="ORF">AREALGSMS7_04998</name>
</gene>
<evidence type="ECO:0000313" key="1">
    <source>
        <dbReference type="EMBL" id="ASO08373.1"/>
    </source>
</evidence>
<reference evidence="1 2" key="1">
    <citation type="submission" date="2017-07" db="EMBL/GenBank/DDBJ databases">
        <title>Genome Sequence of Arenibacter algicola Strain SMS7 Isolated from a culture of the Diatom Skeletonema marinoi.</title>
        <authorList>
            <person name="Topel M."/>
            <person name="Pinder M.I.M."/>
            <person name="Johansson O.N."/>
            <person name="Kourtchenko O."/>
            <person name="Godhe A."/>
            <person name="Clarke A.K."/>
        </authorList>
    </citation>
    <scope>NUCLEOTIDE SEQUENCE [LARGE SCALE GENOMIC DNA]</scope>
    <source>
        <strain evidence="1 2">SMS7</strain>
        <plasmid evidence="2">Plasmid psms7</plasmid>
    </source>
</reference>
<dbReference type="AlphaFoldDB" id="A0A221V479"/>
<evidence type="ECO:0000313" key="2">
    <source>
        <dbReference type="Proteomes" id="UP000204551"/>
    </source>
</evidence>
<sequence length="49" mass="5707">MMVDVFVKGSTMEEPAASGEIVFDDVKAFKLHTSDILFEKDKFYYRTRL</sequence>